<evidence type="ECO:0000256" key="6">
    <source>
        <dbReference type="ARBA" id="ARBA00023014"/>
    </source>
</evidence>
<dbReference type="Pfam" id="PF00355">
    <property type="entry name" value="Rieske"/>
    <property type="match status" value="1"/>
</dbReference>
<dbReference type="PRINTS" id="PR00090">
    <property type="entry name" value="RNGDIOXGNASE"/>
</dbReference>
<dbReference type="PROSITE" id="PS51296">
    <property type="entry name" value="RIESKE"/>
    <property type="match status" value="1"/>
</dbReference>
<dbReference type="Gene3D" id="3.90.380.10">
    <property type="entry name" value="Naphthalene 1,2-dioxygenase Alpha Subunit, Chain A, domain 1"/>
    <property type="match status" value="2"/>
</dbReference>
<keyword evidence="2" id="KW-0001">2Fe-2S</keyword>
<dbReference type="CDD" id="cd03469">
    <property type="entry name" value="Rieske_RO_Alpha_N"/>
    <property type="match status" value="1"/>
</dbReference>
<dbReference type="PANTHER" id="PTHR43756">
    <property type="entry name" value="CHOLINE MONOOXYGENASE, CHLOROPLASTIC"/>
    <property type="match status" value="1"/>
</dbReference>
<dbReference type="HOGENOM" id="CLU_026244_3_0_5"/>
<evidence type="ECO:0000256" key="3">
    <source>
        <dbReference type="ARBA" id="ARBA00022723"/>
    </source>
</evidence>
<feature type="domain" description="Rieske" evidence="7">
    <location>
        <begin position="41"/>
        <end position="154"/>
    </location>
</feature>
<dbReference type="SUPFAM" id="SSF55961">
    <property type="entry name" value="Bet v1-like"/>
    <property type="match status" value="1"/>
</dbReference>
<evidence type="ECO:0000313" key="9">
    <source>
        <dbReference type="Proteomes" id="UP000018780"/>
    </source>
</evidence>
<evidence type="ECO:0000313" key="8">
    <source>
        <dbReference type="EMBL" id="AHD02065.1"/>
    </source>
</evidence>
<sequence length="370" mass="41829">MTIAEERTRISAGPQHGLTADTYRSEDIWQQECRTVLAKNWVLIGFAHQIANPGDASPVTCAGLPLLTLRAQDGSIQVFHNVCLHRCMTLVDKPRNVGKLIRCPYHAWAYDLQGRLRAAPHFAGTGKQEFDGFDLKEHRLEPVRTHVWHDWIFVNLDGSAAEFEDYAAPLVNRLEGMDFGRVEPIGLLDFGEIETNWKLIMENFIEPYHVQFVHAATTDQPLEDHYTITDGNCIGSAVDLKQETGTAGSLGVSSRYLTLYPNFILGRYFPDQLGVYLNVPTGPGRMRQYRALYTTEGQQLSADEIEGLRQLWWDVHKEDHEMVERMFEGRKSPVAAGGGLLSPAWEDSVRAFQDLIERDLASTDQKEQTQ</sequence>
<dbReference type="AlphaFoldDB" id="V9VXG4"/>
<dbReference type="CDD" id="cd00680">
    <property type="entry name" value="RHO_alpha_C"/>
    <property type="match status" value="1"/>
</dbReference>
<evidence type="ECO:0000256" key="1">
    <source>
        <dbReference type="ARBA" id="ARBA00001962"/>
    </source>
</evidence>
<dbReference type="GO" id="GO:0051537">
    <property type="term" value="F:2 iron, 2 sulfur cluster binding"/>
    <property type="evidence" value="ECO:0007669"/>
    <property type="project" value="UniProtKB-KW"/>
</dbReference>
<keyword evidence="4" id="KW-0560">Oxidoreductase</keyword>
<dbReference type="Gene3D" id="2.102.10.10">
    <property type="entry name" value="Rieske [2Fe-2S] iron-sulphur domain"/>
    <property type="match status" value="1"/>
</dbReference>
<dbReference type="GO" id="GO:0005506">
    <property type="term" value="F:iron ion binding"/>
    <property type="evidence" value="ECO:0007669"/>
    <property type="project" value="InterPro"/>
</dbReference>
<evidence type="ECO:0000256" key="5">
    <source>
        <dbReference type="ARBA" id="ARBA00023004"/>
    </source>
</evidence>
<evidence type="ECO:0000256" key="2">
    <source>
        <dbReference type="ARBA" id="ARBA00022714"/>
    </source>
</evidence>
<dbReference type="STRING" id="999552.METH_16540"/>
<proteinExistence type="predicted"/>
<evidence type="ECO:0000259" key="7">
    <source>
        <dbReference type="PROSITE" id="PS51296"/>
    </source>
</evidence>
<dbReference type="InterPro" id="IPR036922">
    <property type="entry name" value="Rieske_2Fe-2S_sf"/>
</dbReference>
<comment type="cofactor">
    <cofactor evidence="1">
        <name>Fe cation</name>
        <dbReference type="ChEBI" id="CHEBI:24875"/>
    </cofactor>
</comment>
<keyword evidence="6" id="KW-0411">Iron-sulfur</keyword>
<protein>
    <submittedName>
        <fullName evidence="8">(2Fe-2S)-binding protein</fullName>
    </submittedName>
</protein>
<evidence type="ECO:0000256" key="4">
    <source>
        <dbReference type="ARBA" id="ARBA00023002"/>
    </source>
</evidence>
<dbReference type="KEGG" id="lmd:METH_16540"/>
<reference evidence="8 9" key="1">
    <citation type="submission" date="2013-09" db="EMBL/GenBank/DDBJ databases">
        <authorList>
            <consortium name="DOE Joint Genome Institute"/>
            <person name="Klenk H.-P."/>
            <person name="Huntemann M."/>
            <person name="Han J."/>
            <person name="Chen A."/>
            <person name="Kyrpides N."/>
            <person name="Mavromatis K."/>
            <person name="Markowitz V."/>
            <person name="Palaniappan K."/>
            <person name="Ivanova N."/>
            <person name="Schaumberg A."/>
            <person name="Pati A."/>
            <person name="Liolios K."/>
            <person name="Nordberg H.P."/>
            <person name="Cantor M.N."/>
            <person name="Hua S.X."/>
            <person name="Woyke T."/>
        </authorList>
    </citation>
    <scope>NUCLEOTIDE SEQUENCE [LARGE SCALE GENOMIC DNA]</scope>
    <source>
        <strain evidence="8 9">DSM 14336</strain>
    </source>
</reference>
<name>V9VXG4_9RHOB</name>
<organism evidence="8 9">
    <name type="scientific">Leisingera methylohalidivorans DSM 14336</name>
    <dbReference type="NCBI Taxonomy" id="999552"/>
    <lineage>
        <taxon>Bacteria</taxon>
        <taxon>Pseudomonadati</taxon>
        <taxon>Pseudomonadota</taxon>
        <taxon>Alphaproteobacteria</taxon>
        <taxon>Rhodobacterales</taxon>
        <taxon>Roseobacteraceae</taxon>
        <taxon>Leisingera</taxon>
    </lineage>
</organism>
<dbReference type="InterPro" id="IPR015879">
    <property type="entry name" value="Ring_hydroxy_dOase_asu_C_dom"/>
</dbReference>
<dbReference type="EMBL" id="CP006773">
    <property type="protein sequence ID" value="AHD02065.1"/>
    <property type="molecule type" value="Genomic_DNA"/>
</dbReference>
<keyword evidence="9" id="KW-1185">Reference proteome</keyword>
<dbReference type="InterPro" id="IPR001663">
    <property type="entry name" value="Rng_hydr_dOase-A"/>
</dbReference>
<dbReference type="PANTHER" id="PTHR43756:SF5">
    <property type="entry name" value="CHOLINE MONOOXYGENASE, CHLOROPLASTIC"/>
    <property type="match status" value="1"/>
</dbReference>
<dbReference type="Pfam" id="PF00848">
    <property type="entry name" value="Ring_hydroxyl_A"/>
    <property type="match status" value="1"/>
</dbReference>
<dbReference type="Proteomes" id="UP000018780">
    <property type="component" value="Chromosome"/>
</dbReference>
<dbReference type="GO" id="GO:0016491">
    <property type="term" value="F:oxidoreductase activity"/>
    <property type="evidence" value="ECO:0007669"/>
    <property type="project" value="UniProtKB-KW"/>
</dbReference>
<accession>V9VXG4</accession>
<dbReference type="PATRIC" id="fig|999552.6.peg.3295"/>
<keyword evidence="5" id="KW-0408">Iron</keyword>
<dbReference type="SUPFAM" id="SSF50022">
    <property type="entry name" value="ISP domain"/>
    <property type="match status" value="1"/>
</dbReference>
<dbReference type="RefSeq" id="WP_024091488.1">
    <property type="nucleotide sequence ID" value="NC_023135.1"/>
</dbReference>
<dbReference type="InterPro" id="IPR017941">
    <property type="entry name" value="Rieske_2Fe-2S"/>
</dbReference>
<keyword evidence="3" id="KW-0479">Metal-binding</keyword>
<dbReference type="OrthoDB" id="7456916at2"/>
<gene>
    <name evidence="8" type="ORF">METH_16540</name>
</gene>